<proteinExistence type="predicted"/>
<accession>A0ACC0Q3I9</accession>
<reference evidence="1" key="1">
    <citation type="submission" date="2022-02" db="EMBL/GenBank/DDBJ databases">
        <title>Plant Genome Project.</title>
        <authorList>
            <person name="Zhang R.-G."/>
        </authorList>
    </citation>
    <scope>NUCLEOTIDE SEQUENCE</scope>
    <source>
        <strain evidence="1">AT1</strain>
    </source>
</reference>
<name>A0ACC0Q3I9_RHOML</name>
<organism evidence="1 2">
    <name type="scientific">Rhododendron molle</name>
    <name type="common">Chinese azalea</name>
    <name type="synonym">Azalea mollis</name>
    <dbReference type="NCBI Taxonomy" id="49168"/>
    <lineage>
        <taxon>Eukaryota</taxon>
        <taxon>Viridiplantae</taxon>
        <taxon>Streptophyta</taxon>
        <taxon>Embryophyta</taxon>
        <taxon>Tracheophyta</taxon>
        <taxon>Spermatophyta</taxon>
        <taxon>Magnoliopsida</taxon>
        <taxon>eudicotyledons</taxon>
        <taxon>Gunneridae</taxon>
        <taxon>Pentapetalae</taxon>
        <taxon>asterids</taxon>
        <taxon>Ericales</taxon>
        <taxon>Ericaceae</taxon>
        <taxon>Ericoideae</taxon>
        <taxon>Rhodoreae</taxon>
        <taxon>Rhododendron</taxon>
    </lineage>
</organism>
<dbReference type="Proteomes" id="UP001062846">
    <property type="component" value="Chromosome 1"/>
</dbReference>
<evidence type="ECO:0000313" key="2">
    <source>
        <dbReference type="Proteomes" id="UP001062846"/>
    </source>
</evidence>
<keyword evidence="2" id="KW-1185">Reference proteome</keyword>
<gene>
    <name evidence="1" type="ORF">RHMOL_Rhmol01G0213200</name>
</gene>
<dbReference type="EMBL" id="CM046388">
    <property type="protein sequence ID" value="KAI8572617.1"/>
    <property type="molecule type" value="Genomic_DNA"/>
</dbReference>
<evidence type="ECO:0000313" key="1">
    <source>
        <dbReference type="EMBL" id="KAI8572617.1"/>
    </source>
</evidence>
<comment type="caution">
    <text evidence="1">The sequence shown here is derived from an EMBL/GenBank/DDBJ whole genome shotgun (WGS) entry which is preliminary data.</text>
</comment>
<sequence length="108" mass="12565">MGGEFLEEALLRRRRSLWRKLVSAEARFVEEALLHWRRVPWRKPHSSRRSTLWRSLAPPGGEILWEEACSSRRWNLVGGGMLLLGEILWAEACTSWVKYCGRRHAPPG</sequence>
<protein>
    <submittedName>
        <fullName evidence="1">Uncharacterized protein</fullName>
    </submittedName>
</protein>